<comment type="caution">
    <text evidence="2">The sequence shown here is derived from an EMBL/GenBank/DDBJ whole genome shotgun (WGS) entry which is preliminary data.</text>
</comment>
<proteinExistence type="predicted"/>
<name>A0AAW9NU08_9BACL</name>
<accession>A0AAW9NU08</accession>
<dbReference type="Proteomes" id="UP001344888">
    <property type="component" value="Unassembled WGS sequence"/>
</dbReference>
<dbReference type="EMBL" id="JARSFG010000006">
    <property type="protein sequence ID" value="MEC1177683.1"/>
    <property type="molecule type" value="Genomic_DNA"/>
</dbReference>
<keyword evidence="3" id="KW-1185">Reference proteome</keyword>
<evidence type="ECO:0000313" key="3">
    <source>
        <dbReference type="Proteomes" id="UP001344888"/>
    </source>
</evidence>
<feature type="domain" description="Fe/B12 periplasmic-binding" evidence="1">
    <location>
        <begin position="1"/>
        <end position="110"/>
    </location>
</feature>
<dbReference type="SUPFAM" id="SSF53807">
    <property type="entry name" value="Helical backbone' metal receptor"/>
    <property type="match status" value="1"/>
</dbReference>
<reference evidence="2 3" key="1">
    <citation type="submission" date="2023-03" db="EMBL/GenBank/DDBJ databases">
        <title>Bacillus Genome Sequencing.</title>
        <authorList>
            <person name="Dunlap C."/>
        </authorList>
    </citation>
    <scope>NUCLEOTIDE SEQUENCE [LARGE SCALE GENOMIC DNA]</scope>
    <source>
        <strain evidence="2 3">B-59205</strain>
    </source>
</reference>
<dbReference type="InterPro" id="IPR002491">
    <property type="entry name" value="ABC_transptr_periplasmic_BD"/>
</dbReference>
<dbReference type="RefSeq" id="WP_326122133.1">
    <property type="nucleotide sequence ID" value="NZ_JARSFG010000006.1"/>
</dbReference>
<dbReference type="PROSITE" id="PS50983">
    <property type="entry name" value="FE_B12_PBP"/>
    <property type="match status" value="1"/>
</dbReference>
<evidence type="ECO:0000313" key="2">
    <source>
        <dbReference type="EMBL" id="MEC1177683.1"/>
    </source>
</evidence>
<evidence type="ECO:0000259" key="1">
    <source>
        <dbReference type="PROSITE" id="PS50983"/>
    </source>
</evidence>
<sequence length="114" mass="12948">MEKEVDGGRALYDLLGMEPAPKIQELFDTATPERGRFSISIETLGDYVGDYVFATILVEDHNDLPTTWKSLEVVKNKKVIELDPKYYFASDPLSALYQAEEMVDKIEELAKSKQ</sequence>
<dbReference type="AlphaFoldDB" id="A0AAW9NU08"/>
<protein>
    <recommendedName>
        <fullName evidence="1">Fe/B12 periplasmic-binding domain-containing protein</fullName>
    </recommendedName>
</protein>
<organism evidence="2 3">
    <name type="scientific">Metasolibacillus meyeri</name>
    <dbReference type="NCBI Taxonomy" id="1071052"/>
    <lineage>
        <taxon>Bacteria</taxon>
        <taxon>Bacillati</taxon>
        <taxon>Bacillota</taxon>
        <taxon>Bacilli</taxon>
        <taxon>Bacillales</taxon>
        <taxon>Caryophanaceae</taxon>
        <taxon>Metasolibacillus</taxon>
    </lineage>
</organism>
<gene>
    <name evidence="2" type="ORF">P9B03_04240</name>
</gene>
<dbReference type="Gene3D" id="3.40.50.1980">
    <property type="entry name" value="Nitrogenase molybdenum iron protein domain"/>
    <property type="match status" value="1"/>
</dbReference>